<dbReference type="PANTHER" id="PTHR40099:SF1">
    <property type="entry name" value="ACETOLACTATE SYNTHASE, SMALL SUBUNIT"/>
    <property type="match status" value="1"/>
</dbReference>
<evidence type="ECO:0000313" key="1">
    <source>
        <dbReference type="EMBL" id="TMQ65437.1"/>
    </source>
</evidence>
<reference evidence="1 2" key="1">
    <citation type="journal article" date="2019" name="Nat. Microbiol.">
        <title>Mediterranean grassland soil C-N compound turnover is dependent on rainfall and depth, and is mediated by genomically divergent microorganisms.</title>
        <authorList>
            <person name="Diamond S."/>
            <person name="Andeer P.F."/>
            <person name="Li Z."/>
            <person name="Crits-Christoph A."/>
            <person name="Burstein D."/>
            <person name="Anantharaman K."/>
            <person name="Lane K.R."/>
            <person name="Thomas B.C."/>
            <person name="Pan C."/>
            <person name="Northen T.R."/>
            <person name="Banfield J.F."/>
        </authorList>
    </citation>
    <scope>NUCLEOTIDE SEQUENCE [LARGE SCALE GENOMIC DNA]</scope>
    <source>
        <strain evidence="1">WS_9</strain>
    </source>
</reference>
<dbReference type="Proteomes" id="UP000317691">
    <property type="component" value="Unassembled WGS sequence"/>
</dbReference>
<accession>A0A538TP71</accession>
<sequence length="130" mass="13791">MKDLTIELENRPGALAEMGEVLGRAGVSVAGGGVFVVNGVGVAHFLFTDGAAARKALEAAGIRVVAERDVLVQRLHQGQPGQLGKVSRRMADAGVNIEVQYSDHDHQLILVVDDPAKGKAVSEAWTRERP</sequence>
<gene>
    <name evidence="1" type="ORF">E6K79_05165</name>
</gene>
<dbReference type="SUPFAM" id="SSF55021">
    <property type="entry name" value="ACT-like"/>
    <property type="match status" value="2"/>
</dbReference>
<dbReference type="PANTHER" id="PTHR40099">
    <property type="entry name" value="ACETOLACTATE SYNTHASE, SMALL SUBUNIT"/>
    <property type="match status" value="1"/>
</dbReference>
<proteinExistence type="predicted"/>
<comment type="caution">
    <text evidence="1">The sequence shown here is derived from an EMBL/GenBank/DDBJ whole genome shotgun (WGS) entry which is preliminary data.</text>
</comment>
<organism evidence="1 2">
    <name type="scientific">Eiseniibacteriota bacterium</name>
    <dbReference type="NCBI Taxonomy" id="2212470"/>
    <lineage>
        <taxon>Bacteria</taxon>
        <taxon>Candidatus Eiseniibacteriota</taxon>
    </lineage>
</organism>
<dbReference type="AlphaFoldDB" id="A0A538TP71"/>
<dbReference type="InterPro" id="IPR045865">
    <property type="entry name" value="ACT-like_dom_sf"/>
</dbReference>
<dbReference type="EMBL" id="VBOZ01000013">
    <property type="protein sequence ID" value="TMQ65437.1"/>
    <property type="molecule type" value="Genomic_DNA"/>
</dbReference>
<dbReference type="Gene3D" id="3.30.2130.10">
    <property type="entry name" value="VC0802-like"/>
    <property type="match status" value="1"/>
</dbReference>
<evidence type="ECO:0000313" key="2">
    <source>
        <dbReference type="Proteomes" id="UP000317691"/>
    </source>
</evidence>
<protein>
    <submittedName>
        <fullName evidence="1">Amino acid-binding ACT domain-containing protein</fullName>
    </submittedName>
</protein>
<name>A0A538TP71_UNCEI</name>